<evidence type="ECO:0000256" key="1">
    <source>
        <dbReference type="ARBA" id="ARBA00022729"/>
    </source>
</evidence>
<evidence type="ECO:0000259" key="3">
    <source>
        <dbReference type="Pfam" id="PF00954"/>
    </source>
</evidence>
<dbReference type="AlphaFoldDB" id="A0A6A3CJ61"/>
<feature type="domain" description="S-locus glycoprotein" evidence="3">
    <location>
        <begin position="50"/>
        <end position="109"/>
    </location>
</feature>
<dbReference type="Pfam" id="PF00954">
    <property type="entry name" value="S_locus_glycop"/>
    <property type="match status" value="1"/>
</dbReference>
<dbReference type="Proteomes" id="UP000436088">
    <property type="component" value="Unassembled WGS sequence"/>
</dbReference>
<protein>
    <recommendedName>
        <fullName evidence="3">S-locus glycoprotein domain-containing protein</fullName>
    </recommendedName>
</protein>
<evidence type="ECO:0000313" key="5">
    <source>
        <dbReference type="Proteomes" id="UP000436088"/>
    </source>
</evidence>
<evidence type="ECO:0000313" key="4">
    <source>
        <dbReference type="EMBL" id="KAE8728806.1"/>
    </source>
</evidence>
<gene>
    <name evidence="4" type="ORF">F3Y22_tig00004072pilonHSYRG00227</name>
</gene>
<organism evidence="4 5">
    <name type="scientific">Hibiscus syriacus</name>
    <name type="common">Rose of Sharon</name>
    <dbReference type="NCBI Taxonomy" id="106335"/>
    <lineage>
        <taxon>Eukaryota</taxon>
        <taxon>Viridiplantae</taxon>
        <taxon>Streptophyta</taxon>
        <taxon>Embryophyta</taxon>
        <taxon>Tracheophyta</taxon>
        <taxon>Spermatophyta</taxon>
        <taxon>Magnoliopsida</taxon>
        <taxon>eudicotyledons</taxon>
        <taxon>Gunneridae</taxon>
        <taxon>Pentapetalae</taxon>
        <taxon>rosids</taxon>
        <taxon>malvids</taxon>
        <taxon>Malvales</taxon>
        <taxon>Malvaceae</taxon>
        <taxon>Malvoideae</taxon>
        <taxon>Hibiscus</taxon>
    </lineage>
</organism>
<keyword evidence="1" id="KW-0732">Signal</keyword>
<dbReference type="EMBL" id="VEPZ02000247">
    <property type="protein sequence ID" value="KAE8728806.1"/>
    <property type="molecule type" value="Genomic_DNA"/>
</dbReference>
<keyword evidence="2" id="KW-1015">Disulfide bond</keyword>
<name>A0A6A3CJ61_HIBSY</name>
<dbReference type="PANTHER" id="PTHR32444:SF63">
    <property type="entry name" value="G-TYPE LECTIN S-RECEPTOR-LIKE SERINE_THREONINE-PROTEIN KINASE RKS1"/>
    <property type="match status" value="1"/>
</dbReference>
<evidence type="ECO:0000256" key="2">
    <source>
        <dbReference type="ARBA" id="ARBA00023157"/>
    </source>
</evidence>
<accession>A0A6A3CJ61</accession>
<dbReference type="InterPro" id="IPR036426">
    <property type="entry name" value="Bulb-type_lectin_dom_sf"/>
</dbReference>
<dbReference type="PANTHER" id="PTHR32444">
    <property type="entry name" value="BULB-TYPE LECTIN DOMAIN-CONTAINING PROTEIN"/>
    <property type="match status" value="1"/>
</dbReference>
<dbReference type="SUPFAM" id="SSF51110">
    <property type="entry name" value="alpha-D-mannose-specific plant lectins"/>
    <property type="match status" value="1"/>
</dbReference>
<sequence length="205" mass="23183">MAGTRNSVSILDSGNLVLPQNDPGAGNYSFRMNPNGFPQMFLYQGLTPLWRSGTWTGQRWNGIPEMTKNFIFNDTFVNTDDQVSFSSDVRNASIITRAVVNEQRNDVIFTGTAAKLTMIRRVREEEWNLNVSKRRRFIKVPQVKVPDTSAALVDMSIGLKQCEESAEELTYIHTGQDLYIRVDKMSISVYKERSISEEGSACRVS</sequence>
<dbReference type="InterPro" id="IPR000858">
    <property type="entry name" value="S_locus_glycoprot_dom"/>
</dbReference>
<reference evidence="4" key="1">
    <citation type="submission" date="2019-09" db="EMBL/GenBank/DDBJ databases">
        <title>Draft genome information of white flower Hibiscus syriacus.</title>
        <authorList>
            <person name="Kim Y.-M."/>
        </authorList>
    </citation>
    <scope>NUCLEOTIDE SEQUENCE [LARGE SCALE GENOMIC DNA]</scope>
    <source>
        <strain evidence="4">YM2019G1</strain>
    </source>
</reference>
<dbReference type="GO" id="GO:0048544">
    <property type="term" value="P:recognition of pollen"/>
    <property type="evidence" value="ECO:0007669"/>
    <property type="project" value="InterPro"/>
</dbReference>
<comment type="caution">
    <text evidence="4">The sequence shown here is derived from an EMBL/GenBank/DDBJ whole genome shotgun (WGS) entry which is preliminary data.</text>
</comment>
<proteinExistence type="predicted"/>
<keyword evidence="5" id="KW-1185">Reference proteome</keyword>